<name>A0A5B8CUF7_9PROT</name>
<dbReference type="PANTHER" id="PTHR12126">
    <property type="entry name" value="NADH-UBIQUINONE OXIDOREDUCTASE 39 KDA SUBUNIT-RELATED"/>
    <property type="match status" value="1"/>
</dbReference>
<evidence type="ECO:0000313" key="2">
    <source>
        <dbReference type="EMBL" id="QDC44931.1"/>
    </source>
</evidence>
<dbReference type="EMBL" id="CP040946">
    <property type="protein sequence ID" value="QDC44931.1"/>
    <property type="molecule type" value="Genomic_DNA"/>
</dbReference>
<evidence type="ECO:0000313" key="3">
    <source>
        <dbReference type="Proteomes" id="UP000311008"/>
    </source>
</evidence>
<reference evidence="3" key="1">
    <citation type="journal article" date="2019" name="ISME J.">
        <title>Evolution in action: habitat transition from sediment to the pelagial leads to genome streamlining in Methylophilaceae.</title>
        <authorList>
            <person name="Salcher M."/>
            <person name="Schaefle D."/>
            <person name="Kaspar M."/>
            <person name="Neuenschwander S.M."/>
            <person name="Ghai R."/>
        </authorList>
    </citation>
    <scope>NUCLEOTIDE SEQUENCE [LARGE SCALE GENOMIC DNA]</scope>
    <source>
        <strain evidence="3">MMS-M-51</strain>
    </source>
</reference>
<dbReference type="InterPro" id="IPR036291">
    <property type="entry name" value="NAD(P)-bd_dom_sf"/>
</dbReference>
<dbReference type="InterPro" id="IPR001509">
    <property type="entry name" value="Epimerase_deHydtase"/>
</dbReference>
<dbReference type="RefSeq" id="WP_140004260.1">
    <property type="nucleotide sequence ID" value="NZ_CP040946.1"/>
</dbReference>
<dbReference type="CDD" id="cd05271">
    <property type="entry name" value="NDUFA9_like_SDR_a"/>
    <property type="match status" value="1"/>
</dbReference>
<proteinExistence type="predicted"/>
<organism evidence="2 3">
    <name type="scientific">Methylophilus medardicus</name>
    <dbReference type="NCBI Taxonomy" id="2588534"/>
    <lineage>
        <taxon>Bacteria</taxon>
        <taxon>Pseudomonadati</taxon>
        <taxon>Pseudomonadota</taxon>
        <taxon>Betaproteobacteria</taxon>
        <taxon>Nitrosomonadales</taxon>
        <taxon>Methylophilaceae</taxon>
        <taxon>Methylophilus</taxon>
    </lineage>
</organism>
<sequence>MMKKVTVLGGSGFVGSSVIARLDQAGYQVKVLTRRREQAKHLILLPNVQVVEANIHEPAALKAQLQGSDVVINLIGILHQTRDNGFEKMHHQFPRRVAQLCDELHIPRLLHMSALQASVNGPSEYLRSKAAGDLAVMEFSKKLHVTIFRPSVIFGTRDRFINLFAKLIQVVPVLALAMPQAKFQPIWVEDVAAAMVNSVEESATYGKTYELGGPAIMTLQQIIEAVMNTIHVQRPILGLNLKMSLMQGSFMQKLPIKLLSRDNVKSMQVDNVCQQPMANELCVVPTDMFAVISGYLVKNNPRGAYDQFRAAAGRVINARR</sequence>
<feature type="domain" description="NAD-dependent epimerase/dehydratase" evidence="1">
    <location>
        <begin position="5"/>
        <end position="212"/>
    </location>
</feature>
<protein>
    <submittedName>
        <fullName evidence="2">Complex I NDUFA9 subunit family protein</fullName>
    </submittedName>
</protein>
<accession>A0A5B8CUF7</accession>
<dbReference type="InterPro" id="IPR051207">
    <property type="entry name" value="ComplexI_NDUFA9_subunit"/>
</dbReference>
<dbReference type="PANTHER" id="PTHR12126:SF11">
    <property type="entry name" value="NADH DEHYDROGENASE [UBIQUINONE] 1 ALPHA SUBCOMPLEX SUBUNIT 9, MITOCHONDRIAL"/>
    <property type="match status" value="1"/>
</dbReference>
<evidence type="ECO:0000259" key="1">
    <source>
        <dbReference type="Pfam" id="PF01370"/>
    </source>
</evidence>
<dbReference type="SUPFAM" id="SSF51735">
    <property type="entry name" value="NAD(P)-binding Rossmann-fold domains"/>
    <property type="match status" value="1"/>
</dbReference>
<dbReference type="Proteomes" id="UP000311008">
    <property type="component" value="Chromosome"/>
</dbReference>
<keyword evidence="3" id="KW-1185">Reference proteome</keyword>
<gene>
    <name evidence="2" type="ORF">FIU01_10625</name>
</gene>
<dbReference type="GO" id="GO:0044877">
    <property type="term" value="F:protein-containing complex binding"/>
    <property type="evidence" value="ECO:0007669"/>
    <property type="project" value="TreeGrafter"/>
</dbReference>
<dbReference type="KEGG" id="mmec:FIU01_10625"/>
<dbReference type="Pfam" id="PF01370">
    <property type="entry name" value="Epimerase"/>
    <property type="match status" value="1"/>
</dbReference>
<dbReference type="Gene3D" id="3.40.50.720">
    <property type="entry name" value="NAD(P)-binding Rossmann-like Domain"/>
    <property type="match status" value="1"/>
</dbReference>
<dbReference type="OrthoDB" id="5292533at2"/>
<dbReference type="AlphaFoldDB" id="A0A5B8CUF7"/>